<keyword evidence="1" id="KW-0812">Transmembrane</keyword>
<protein>
    <recommendedName>
        <fullName evidence="5">PA2779 family protein</fullName>
    </recommendedName>
</protein>
<feature type="chain" id="PRO_5020323079" description="PA2779 family protein" evidence="2">
    <location>
        <begin position="25"/>
        <end position="122"/>
    </location>
</feature>
<feature type="signal peptide" evidence="2">
    <location>
        <begin position="1"/>
        <end position="24"/>
    </location>
</feature>
<evidence type="ECO:0000313" key="3">
    <source>
        <dbReference type="EMBL" id="TDG11397.1"/>
    </source>
</evidence>
<proteinExistence type="predicted"/>
<dbReference type="AlphaFoldDB" id="A0A4R5LMX1"/>
<evidence type="ECO:0000256" key="2">
    <source>
        <dbReference type="SAM" id="SignalP"/>
    </source>
</evidence>
<comment type="caution">
    <text evidence="3">The sequence shown here is derived from an EMBL/GenBank/DDBJ whole genome shotgun (WGS) entry which is preliminary data.</text>
</comment>
<dbReference type="Pfam" id="PF20332">
    <property type="entry name" value="DUF6627"/>
    <property type="match status" value="1"/>
</dbReference>
<evidence type="ECO:0008006" key="5">
    <source>
        <dbReference type="Google" id="ProtNLM"/>
    </source>
</evidence>
<evidence type="ECO:0000313" key="4">
    <source>
        <dbReference type="Proteomes" id="UP000295554"/>
    </source>
</evidence>
<reference evidence="3 4" key="1">
    <citation type="submission" date="2019-03" db="EMBL/GenBank/DDBJ databases">
        <title>Seongchinamella monodicae gen. nov., sp. nov., a novel member of the Gammaproteobacteria isolated from a tidal mudflat of beach.</title>
        <authorList>
            <person name="Yang H.G."/>
            <person name="Kang J.W."/>
            <person name="Lee S.D."/>
        </authorList>
    </citation>
    <scope>NUCLEOTIDE SEQUENCE [LARGE SCALE GENOMIC DNA]</scope>
    <source>
        <strain evidence="3 4">GH4-78</strain>
    </source>
</reference>
<dbReference type="NCBIfam" id="NF033919">
    <property type="entry name" value="PA2779_fam"/>
    <property type="match status" value="1"/>
</dbReference>
<dbReference type="Proteomes" id="UP000295554">
    <property type="component" value="Unassembled WGS sequence"/>
</dbReference>
<dbReference type="InterPro" id="IPR046735">
    <property type="entry name" value="PA2779-like"/>
</dbReference>
<dbReference type="EMBL" id="SMSE01000006">
    <property type="protein sequence ID" value="TDG11397.1"/>
    <property type="molecule type" value="Genomic_DNA"/>
</dbReference>
<gene>
    <name evidence="3" type="ORF">E2F43_18605</name>
</gene>
<organism evidence="3 4">
    <name type="scientific">Seongchinamella unica</name>
    <dbReference type="NCBI Taxonomy" id="2547392"/>
    <lineage>
        <taxon>Bacteria</taxon>
        <taxon>Pseudomonadati</taxon>
        <taxon>Pseudomonadota</taxon>
        <taxon>Gammaproteobacteria</taxon>
        <taxon>Cellvibrionales</taxon>
        <taxon>Halieaceae</taxon>
        <taxon>Seongchinamella</taxon>
    </lineage>
</organism>
<dbReference type="RefSeq" id="WP_133215561.1">
    <property type="nucleotide sequence ID" value="NZ_SMSE01000006.1"/>
</dbReference>
<keyword evidence="1" id="KW-0472">Membrane</keyword>
<keyword evidence="1" id="KW-1133">Transmembrane helix</keyword>
<feature type="transmembrane region" description="Helical" evidence="1">
    <location>
        <begin position="96"/>
        <end position="119"/>
    </location>
</feature>
<evidence type="ECO:0000256" key="1">
    <source>
        <dbReference type="SAM" id="Phobius"/>
    </source>
</evidence>
<keyword evidence="4" id="KW-1185">Reference proteome</keyword>
<accession>A0A4R5LMX1</accession>
<name>A0A4R5LMX1_9GAMM</name>
<keyword evidence="2" id="KW-0732">Signal</keyword>
<sequence length="122" mass="12726">MKRTLCLLLSVTLLWGGIASTASAAMISTGEAVHAQDRQAQLNTVQRQLARADLQDAMISLGVDPADAQLRVTALSDAELASLSARLDELPAGGSILALVGAVFVVLLILDLTGVTNVFKNI</sequence>